<dbReference type="InterPro" id="IPR013094">
    <property type="entry name" value="AB_hydrolase_3"/>
</dbReference>
<feature type="signal peptide" evidence="3">
    <location>
        <begin position="1"/>
        <end position="34"/>
    </location>
</feature>
<evidence type="ECO:0000259" key="4">
    <source>
        <dbReference type="Pfam" id="PF07859"/>
    </source>
</evidence>
<keyword evidence="1 5" id="KW-0378">Hydrolase</keyword>
<sequence length="446" mass="47219" precursor="true">MRGQSNVATVAGCAVAAGVGAAALLGLGCGVAAADDGGTTAATSHSQVRAAKAEKADRTDSPRLRARLAERTRERASGTDVGTDTRTERKRLVAPLKRVAVEPTDSDEPTAPALTAPLLPLSSATRRERIRDITDGPQTVVTGPPSLQDRFILRTLQKLRAEDSPIFVGDGGSVTYTSPPKWVSGGVAVTESTYSGMKVVTITPKRKPTDEYVLALHGGGFVAEANIINWADYTAMARQTGATVVVPIYPLAPPIGNATVEGLVPPMADYVSLMIAEHGAENVSLYGDSAGGTYAMLVAQELVRRCRADAACDPDEDQPSRMVLISPVLHLTLSGPIVDDINDPIIPPRTAPAPGGDLNPDDPHFNPIMVDDLTGLPPTAIYVGTVERPYPGDLMFRDKLLAQDPDANFTVVIGDGQMHDWALGGIFVNSQSRKWRSTIYQQLGLV</sequence>
<dbReference type="EMBL" id="JYNU01000005">
    <property type="protein sequence ID" value="KMO80417.1"/>
    <property type="molecule type" value="Genomic_DNA"/>
</dbReference>
<evidence type="ECO:0000256" key="1">
    <source>
        <dbReference type="ARBA" id="ARBA00022801"/>
    </source>
</evidence>
<name>A0A0J6WF85_9MYCO</name>
<feature type="region of interest" description="Disordered" evidence="2">
    <location>
        <begin position="38"/>
        <end position="85"/>
    </location>
</feature>
<protein>
    <submittedName>
        <fullName evidence="5">Alpha/beta hydrolase fold protein</fullName>
    </submittedName>
</protein>
<accession>A0A0J6WF85</accession>
<evidence type="ECO:0000256" key="3">
    <source>
        <dbReference type="SAM" id="SignalP"/>
    </source>
</evidence>
<evidence type="ECO:0000313" key="5">
    <source>
        <dbReference type="EMBL" id="KMO80417.1"/>
    </source>
</evidence>
<dbReference type="PATRIC" id="fig|1807.14.peg.883"/>
<dbReference type="AlphaFoldDB" id="A0A0J6WF85"/>
<feature type="domain" description="Alpha/beta hydrolase fold-3" evidence="4">
    <location>
        <begin position="213"/>
        <end position="421"/>
    </location>
</feature>
<keyword evidence="3" id="KW-0732">Signal</keyword>
<feature type="chain" id="PRO_5005283806" evidence="3">
    <location>
        <begin position="35"/>
        <end position="446"/>
    </location>
</feature>
<proteinExistence type="predicted"/>
<dbReference type="Proteomes" id="UP000036313">
    <property type="component" value="Unassembled WGS sequence"/>
</dbReference>
<dbReference type="InterPro" id="IPR029058">
    <property type="entry name" value="AB_hydrolase_fold"/>
</dbReference>
<dbReference type="PANTHER" id="PTHR48081:SF8">
    <property type="entry name" value="ALPHA_BETA HYDROLASE FOLD-3 DOMAIN-CONTAINING PROTEIN-RELATED"/>
    <property type="match status" value="1"/>
</dbReference>
<dbReference type="Pfam" id="PF07859">
    <property type="entry name" value="Abhydrolase_3"/>
    <property type="match status" value="1"/>
</dbReference>
<dbReference type="PROSITE" id="PS51257">
    <property type="entry name" value="PROKAR_LIPOPROTEIN"/>
    <property type="match status" value="1"/>
</dbReference>
<dbReference type="PANTHER" id="PTHR48081">
    <property type="entry name" value="AB HYDROLASE SUPERFAMILY PROTEIN C4A8.06C"/>
    <property type="match status" value="1"/>
</dbReference>
<dbReference type="Gene3D" id="3.40.50.1820">
    <property type="entry name" value="alpha/beta hydrolase"/>
    <property type="match status" value="1"/>
</dbReference>
<reference evidence="5 6" key="1">
    <citation type="journal article" date="2015" name="Genome Biol. Evol.">
        <title>Characterization of Three Mycobacterium spp. with Potential Use in Bioremediation by Genome Sequencing and Comparative Genomics.</title>
        <authorList>
            <person name="Das S."/>
            <person name="Pettersson B.M."/>
            <person name="Behra P.R."/>
            <person name="Ramesh M."/>
            <person name="Dasgupta S."/>
            <person name="Bhattacharya A."/>
            <person name="Kirsebom L.A."/>
        </authorList>
    </citation>
    <scope>NUCLEOTIDE SEQUENCE [LARGE SCALE GENOMIC DNA]</scope>
    <source>
        <strain evidence="5 6">DSM 44075</strain>
    </source>
</reference>
<gene>
    <name evidence="5" type="ORF">MOBUDSM44075_00881</name>
</gene>
<dbReference type="GO" id="GO:0016787">
    <property type="term" value="F:hydrolase activity"/>
    <property type="evidence" value="ECO:0007669"/>
    <property type="project" value="UniProtKB-KW"/>
</dbReference>
<organism evidence="5 6">
    <name type="scientific">Mycolicibacterium obuense</name>
    <dbReference type="NCBI Taxonomy" id="1807"/>
    <lineage>
        <taxon>Bacteria</taxon>
        <taxon>Bacillati</taxon>
        <taxon>Actinomycetota</taxon>
        <taxon>Actinomycetes</taxon>
        <taxon>Mycobacteriales</taxon>
        <taxon>Mycobacteriaceae</taxon>
        <taxon>Mycolicibacterium</taxon>
    </lineage>
</organism>
<dbReference type="InterPro" id="IPR050300">
    <property type="entry name" value="GDXG_lipolytic_enzyme"/>
</dbReference>
<dbReference type="SUPFAM" id="SSF53474">
    <property type="entry name" value="alpha/beta-Hydrolases"/>
    <property type="match status" value="1"/>
</dbReference>
<evidence type="ECO:0000313" key="6">
    <source>
        <dbReference type="Proteomes" id="UP000036313"/>
    </source>
</evidence>
<feature type="compositionally biased region" description="Basic and acidic residues" evidence="2">
    <location>
        <begin position="51"/>
        <end position="85"/>
    </location>
</feature>
<comment type="caution">
    <text evidence="5">The sequence shown here is derived from an EMBL/GenBank/DDBJ whole genome shotgun (WGS) entry which is preliminary data.</text>
</comment>
<evidence type="ECO:0000256" key="2">
    <source>
        <dbReference type="SAM" id="MobiDB-lite"/>
    </source>
</evidence>